<evidence type="ECO:0008006" key="5">
    <source>
        <dbReference type="Google" id="ProtNLM"/>
    </source>
</evidence>
<dbReference type="EMBL" id="JAYGGQ010000002">
    <property type="protein sequence ID" value="MEA5454085.1"/>
    <property type="molecule type" value="Genomic_DNA"/>
</dbReference>
<keyword evidence="2" id="KW-0472">Membrane</keyword>
<evidence type="ECO:0000256" key="2">
    <source>
        <dbReference type="SAM" id="Phobius"/>
    </source>
</evidence>
<organism evidence="3 4">
    <name type="scientific">Sinomonas terricola</name>
    <dbReference type="NCBI Taxonomy" id="3110330"/>
    <lineage>
        <taxon>Bacteria</taxon>
        <taxon>Bacillati</taxon>
        <taxon>Actinomycetota</taxon>
        <taxon>Actinomycetes</taxon>
        <taxon>Micrococcales</taxon>
        <taxon>Micrococcaceae</taxon>
        <taxon>Sinomonas</taxon>
    </lineage>
</organism>
<gene>
    <name evidence="3" type="ORF">SPF06_05045</name>
</gene>
<evidence type="ECO:0000256" key="1">
    <source>
        <dbReference type="SAM" id="MobiDB-lite"/>
    </source>
</evidence>
<name>A0ABU5T3D9_9MICC</name>
<keyword evidence="2" id="KW-1133">Transmembrane helix</keyword>
<sequence length="124" mass="12667">MSATPLPPTPDHHPTVPSQADVPPAPPRYTASDSAVSRPATQSKILGIVAASLGGAALLLSIFPLLAFPLAIASVVCAIIALVRRAGEKVLPFLGIGLSVLALAIGIVLIVITVNLMQQSGRTF</sequence>
<protein>
    <recommendedName>
        <fullName evidence="5">DUF4190 domain-containing protein</fullName>
    </recommendedName>
</protein>
<feature type="transmembrane region" description="Helical" evidence="2">
    <location>
        <begin position="90"/>
        <end position="114"/>
    </location>
</feature>
<reference evidence="3 4" key="1">
    <citation type="submission" date="2023-12" db="EMBL/GenBank/DDBJ databases">
        <title>Sinomonas terricola sp. nov, isolated from litchi orchard soil in Guangdong, PR China.</title>
        <authorList>
            <person name="Jiaxin W."/>
            <person name="Yang Z."/>
            <person name="Honghui Z."/>
        </authorList>
    </citation>
    <scope>NUCLEOTIDE SEQUENCE [LARGE SCALE GENOMIC DNA]</scope>
    <source>
        <strain evidence="3 4">JGH33</strain>
    </source>
</reference>
<comment type="caution">
    <text evidence="3">The sequence shown here is derived from an EMBL/GenBank/DDBJ whole genome shotgun (WGS) entry which is preliminary data.</text>
</comment>
<keyword evidence="2" id="KW-0812">Transmembrane</keyword>
<feature type="transmembrane region" description="Helical" evidence="2">
    <location>
        <begin position="62"/>
        <end position="83"/>
    </location>
</feature>
<feature type="region of interest" description="Disordered" evidence="1">
    <location>
        <begin position="1"/>
        <end position="39"/>
    </location>
</feature>
<evidence type="ECO:0000313" key="4">
    <source>
        <dbReference type="Proteomes" id="UP001304769"/>
    </source>
</evidence>
<keyword evidence="4" id="KW-1185">Reference proteome</keyword>
<evidence type="ECO:0000313" key="3">
    <source>
        <dbReference type="EMBL" id="MEA5454085.1"/>
    </source>
</evidence>
<proteinExistence type="predicted"/>
<dbReference type="RefSeq" id="WP_323277873.1">
    <property type="nucleotide sequence ID" value="NZ_JAYGGQ010000002.1"/>
</dbReference>
<dbReference type="Proteomes" id="UP001304769">
    <property type="component" value="Unassembled WGS sequence"/>
</dbReference>
<accession>A0ABU5T3D9</accession>